<gene>
    <name evidence="1" type="ORF">DWX79_05485</name>
</gene>
<dbReference type="EMBL" id="QRVT01000002">
    <property type="protein sequence ID" value="RGS65055.1"/>
    <property type="molecule type" value="Genomic_DNA"/>
</dbReference>
<accession>A0A412K8N4</accession>
<evidence type="ECO:0000313" key="1">
    <source>
        <dbReference type="EMBL" id="RGS65055.1"/>
    </source>
</evidence>
<dbReference type="Proteomes" id="UP000285462">
    <property type="component" value="Unassembled WGS sequence"/>
</dbReference>
<sequence length="79" mass="8294">MSAASTLNSLMVMPGGTPSRVSAAAGTKRIVCIPTVWACGFQLPLPLQMAMFLTATVAEMLKQQTYSAPSSQDAKGRSM</sequence>
<proteinExistence type="predicted"/>
<dbReference type="RefSeq" id="WP_117759801.1">
    <property type="nucleotide sequence ID" value="NZ_QRVT01000002.1"/>
</dbReference>
<evidence type="ECO:0000313" key="2">
    <source>
        <dbReference type="Proteomes" id="UP000285462"/>
    </source>
</evidence>
<reference evidence="1 2" key="1">
    <citation type="submission" date="2018-08" db="EMBL/GenBank/DDBJ databases">
        <title>A genome reference for cultivated species of the human gut microbiota.</title>
        <authorList>
            <person name="Zou Y."/>
            <person name="Xue W."/>
            <person name="Luo G."/>
        </authorList>
    </citation>
    <scope>NUCLEOTIDE SEQUENCE [LARGE SCALE GENOMIC DNA]</scope>
    <source>
        <strain evidence="1 2">AF21-27</strain>
    </source>
</reference>
<comment type="caution">
    <text evidence="1">The sequence shown here is derived from an EMBL/GenBank/DDBJ whole genome shotgun (WGS) entry which is preliminary data.</text>
</comment>
<name>A0A412K8N4_BIFAD</name>
<protein>
    <submittedName>
        <fullName evidence="1">Uncharacterized protein</fullName>
    </submittedName>
</protein>
<dbReference type="AlphaFoldDB" id="A0A412K8N4"/>
<organism evidence="1 2">
    <name type="scientific">Bifidobacterium adolescentis</name>
    <dbReference type="NCBI Taxonomy" id="1680"/>
    <lineage>
        <taxon>Bacteria</taxon>
        <taxon>Bacillati</taxon>
        <taxon>Actinomycetota</taxon>
        <taxon>Actinomycetes</taxon>
        <taxon>Bifidobacteriales</taxon>
        <taxon>Bifidobacteriaceae</taxon>
        <taxon>Bifidobacterium</taxon>
    </lineage>
</organism>